<comment type="caution">
    <text evidence="2">The sequence shown here is derived from an EMBL/GenBank/DDBJ whole genome shotgun (WGS) entry which is preliminary data.</text>
</comment>
<accession>A0ABV4YUR9</accession>
<dbReference type="Proteomes" id="UP001241748">
    <property type="component" value="Unassembled WGS sequence"/>
</dbReference>
<feature type="transmembrane region" description="Helical" evidence="1">
    <location>
        <begin position="173"/>
        <end position="196"/>
    </location>
</feature>
<protein>
    <submittedName>
        <fullName evidence="2">YesL family protein</fullName>
    </submittedName>
</protein>
<reference evidence="2 3" key="1">
    <citation type="submission" date="2024-05" db="EMBL/GenBank/DDBJ databases">
        <authorList>
            <person name="Venkateswaran K."/>
        </authorList>
    </citation>
    <scope>NUCLEOTIDE SEQUENCE [LARGE SCALE GENOMIC DNA]</scope>
    <source>
        <strain evidence="2 3">179-C4-2-HS</strain>
    </source>
</reference>
<keyword evidence="1" id="KW-0812">Transmembrane</keyword>
<keyword evidence="3" id="KW-1185">Reference proteome</keyword>
<dbReference type="EMBL" id="JAROBZ020000001">
    <property type="protein sequence ID" value="MFB3168582.1"/>
    <property type="molecule type" value="Genomic_DNA"/>
</dbReference>
<gene>
    <name evidence="2" type="ORF">P5G62_015810</name>
</gene>
<keyword evidence="1" id="KW-0472">Membrane</keyword>
<evidence type="ECO:0000313" key="2">
    <source>
        <dbReference type="EMBL" id="MFB3168582.1"/>
    </source>
</evidence>
<organism evidence="2 3">
    <name type="scientific">Neobacillus driksii</name>
    <dbReference type="NCBI Taxonomy" id="3035913"/>
    <lineage>
        <taxon>Bacteria</taxon>
        <taxon>Bacillati</taxon>
        <taxon>Bacillota</taxon>
        <taxon>Bacilli</taxon>
        <taxon>Bacillales</taxon>
        <taxon>Bacillaceae</taxon>
        <taxon>Neobacillus</taxon>
    </lineage>
</organism>
<feature type="transmembrane region" description="Helical" evidence="1">
    <location>
        <begin position="100"/>
        <end position="128"/>
    </location>
</feature>
<evidence type="ECO:0000313" key="3">
    <source>
        <dbReference type="Proteomes" id="UP001241748"/>
    </source>
</evidence>
<dbReference type="Pfam" id="PF04854">
    <property type="entry name" value="DUF624"/>
    <property type="match status" value="1"/>
</dbReference>
<dbReference type="InterPro" id="IPR006938">
    <property type="entry name" value="DUF624"/>
</dbReference>
<keyword evidence="1" id="KW-1133">Transmembrane helix</keyword>
<name>A0ABV4YUR9_9BACI</name>
<proteinExistence type="predicted"/>
<feature type="transmembrane region" description="Helical" evidence="1">
    <location>
        <begin position="20"/>
        <end position="46"/>
    </location>
</feature>
<feature type="transmembrane region" description="Helical" evidence="1">
    <location>
        <begin position="74"/>
        <end position="94"/>
    </location>
</feature>
<dbReference type="RefSeq" id="WP_306072872.1">
    <property type="nucleotide sequence ID" value="NZ_JAROBZ020000001.1"/>
</dbReference>
<evidence type="ECO:0000256" key="1">
    <source>
        <dbReference type="SAM" id="Phobius"/>
    </source>
</evidence>
<feature type="transmembrane region" description="Helical" evidence="1">
    <location>
        <begin position="149"/>
        <end position="167"/>
    </location>
</feature>
<sequence>MTAIFDGRFLRLASKVSNLFLLNILWIIFSIPIITMGAATSAVYYVTLKMVKNEEGYIIKDFWYAFRQNLKQGIIIELVLLVGGVILLGDIWYFLHLGNIFGYIFAGTFSIGLTVYVLTLIFTFPLLAKYNNTVSGTLKNAVLLSLKHLPSSIAMAVLLIIMLYGFYVSVHLMIIFSVIGASGFAYFGSFIFRGIFEN</sequence>